<feature type="non-terminal residue" evidence="1">
    <location>
        <position position="106"/>
    </location>
</feature>
<dbReference type="EMBL" id="QNGE01011522">
    <property type="protein sequence ID" value="KAA3670322.1"/>
    <property type="molecule type" value="Genomic_DNA"/>
</dbReference>
<feature type="non-terminal residue" evidence="1">
    <location>
        <position position="1"/>
    </location>
</feature>
<accession>A0A5J4N483</accession>
<name>A0A5J4N483_9TREM</name>
<organism evidence="1 2">
    <name type="scientific">Paragonimus westermani</name>
    <dbReference type="NCBI Taxonomy" id="34504"/>
    <lineage>
        <taxon>Eukaryota</taxon>
        <taxon>Metazoa</taxon>
        <taxon>Spiralia</taxon>
        <taxon>Lophotrochozoa</taxon>
        <taxon>Platyhelminthes</taxon>
        <taxon>Trematoda</taxon>
        <taxon>Digenea</taxon>
        <taxon>Plagiorchiida</taxon>
        <taxon>Troglotremata</taxon>
        <taxon>Troglotrematidae</taxon>
        <taxon>Paragonimus</taxon>
    </lineage>
</organism>
<gene>
    <name evidence="1" type="ORF">DEA37_0003055</name>
</gene>
<reference evidence="1 2" key="1">
    <citation type="journal article" date="2019" name="Gigascience">
        <title>Whole-genome sequence of the oriental lung fluke Paragonimus westermani.</title>
        <authorList>
            <person name="Oey H."/>
            <person name="Zakrzewski M."/>
            <person name="Narain K."/>
            <person name="Devi K.R."/>
            <person name="Agatsuma T."/>
            <person name="Nawaratna S."/>
            <person name="Gobert G.N."/>
            <person name="Jones M.K."/>
            <person name="Ragan M.A."/>
            <person name="McManus D.P."/>
            <person name="Krause L."/>
        </authorList>
    </citation>
    <scope>NUCLEOTIDE SEQUENCE [LARGE SCALE GENOMIC DNA]</scope>
    <source>
        <strain evidence="1 2">IND2009</strain>
    </source>
</reference>
<sequence length="106" mass="11464">ESLFRIVVSHRGAALEHLAVRHTYIDLSDTNHCHSYGQAIASTDLQTADSGALLLSLTNVTLSTNITSRAELAAYSGVDPSLGCSLPSPKAFRLLREVDDPDMPWL</sequence>
<protein>
    <submittedName>
        <fullName evidence="1">Uncharacterized protein</fullName>
    </submittedName>
</protein>
<evidence type="ECO:0000313" key="2">
    <source>
        <dbReference type="Proteomes" id="UP000324629"/>
    </source>
</evidence>
<evidence type="ECO:0000313" key="1">
    <source>
        <dbReference type="EMBL" id="KAA3670322.1"/>
    </source>
</evidence>
<comment type="caution">
    <text evidence="1">The sequence shown here is derived from an EMBL/GenBank/DDBJ whole genome shotgun (WGS) entry which is preliminary data.</text>
</comment>
<keyword evidence="2" id="KW-1185">Reference proteome</keyword>
<dbReference type="Proteomes" id="UP000324629">
    <property type="component" value="Unassembled WGS sequence"/>
</dbReference>
<dbReference type="AlphaFoldDB" id="A0A5J4N483"/>
<proteinExistence type="predicted"/>